<evidence type="ECO:0000256" key="1">
    <source>
        <dbReference type="ARBA" id="ARBA00023125"/>
    </source>
</evidence>
<proteinExistence type="predicted"/>
<dbReference type="InterPro" id="IPR036271">
    <property type="entry name" value="Tet_transcr_reg_TetR-rel_C_sf"/>
</dbReference>
<evidence type="ECO:0000313" key="5">
    <source>
        <dbReference type="Proteomes" id="UP001500326"/>
    </source>
</evidence>
<evidence type="ECO:0000256" key="2">
    <source>
        <dbReference type="PROSITE-ProRule" id="PRU00335"/>
    </source>
</evidence>
<feature type="DNA-binding region" description="H-T-H motif" evidence="2">
    <location>
        <begin position="11"/>
        <end position="30"/>
    </location>
</feature>
<dbReference type="PANTHER" id="PTHR30055:SF235">
    <property type="entry name" value="TRANSCRIPTIONAL REGULATORY PROTEIN"/>
    <property type="match status" value="1"/>
</dbReference>
<gene>
    <name evidence="4" type="ORF">GCM10009777_39200</name>
</gene>
<reference evidence="4 5" key="1">
    <citation type="journal article" date="2019" name="Int. J. Syst. Evol. Microbiol.">
        <title>The Global Catalogue of Microorganisms (GCM) 10K type strain sequencing project: providing services to taxonomists for standard genome sequencing and annotation.</title>
        <authorList>
            <consortium name="The Broad Institute Genomics Platform"/>
            <consortium name="The Broad Institute Genome Sequencing Center for Infectious Disease"/>
            <person name="Wu L."/>
            <person name="Ma J."/>
        </authorList>
    </citation>
    <scope>NUCLEOTIDE SEQUENCE [LARGE SCALE GENOMIC DNA]</scope>
    <source>
        <strain evidence="4 5">JCM 14902</strain>
    </source>
</reference>
<feature type="domain" description="HTH tetR-type" evidence="3">
    <location>
        <begin position="1"/>
        <end position="48"/>
    </location>
</feature>
<sequence length="176" mass="19022">MFTERGYDAATLRLIAREAGVDAGMVRHYFVDKAGLFRAAMELPIDPGAVIASLLAGDLESLGERLVRQFLTEWDRAGNSSAMVILVRSAMTHDESNRMLRQFITSQVLGRIAAAVDAPDRALRASLIGSQLVGLVVARYIVEVEPLASADPETVVAAVAPTVQRYLTGPIDLRLS</sequence>
<dbReference type="Gene3D" id="1.10.10.60">
    <property type="entry name" value="Homeodomain-like"/>
    <property type="match status" value="1"/>
</dbReference>
<dbReference type="EMBL" id="BAAAOH010000001">
    <property type="protein sequence ID" value="GAA1998114.1"/>
    <property type="molecule type" value="Genomic_DNA"/>
</dbReference>
<evidence type="ECO:0000259" key="3">
    <source>
        <dbReference type="PROSITE" id="PS50977"/>
    </source>
</evidence>
<dbReference type="InterPro" id="IPR009057">
    <property type="entry name" value="Homeodomain-like_sf"/>
</dbReference>
<dbReference type="Gene3D" id="1.10.357.10">
    <property type="entry name" value="Tetracycline Repressor, domain 2"/>
    <property type="match status" value="1"/>
</dbReference>
<name>A0ABN2T3S9_9MICO</name>
<accession>A0ABN2T3S9</accession>
<dbReference type="Proteomes" id="UP001500326">
    <property type="component" value="Unassembled WGS sequence"/>
</dbReference>
<keyword evidence="1 2" id="KW-0238">DNA-binding</keyword>
<dbReference type="InterPro" id="IPR001647">
    <property type="entry name" value="HTH_TetR"/>
</dbReference>
<evidence type="ECO:0000313" key="4">
    <source>
        <dbReference type="EMBL" id="GAA1998114.1"/>
    </source>
</evidence>
<dbReference type="InterPro" id="IPR041678">
    <property type="entry name" value="TetR_C_16"/>
</dbReference>
<comment type="caution">
    <text evidence="4">The sequence shown here is derived from an EMBL/GenBank/DDBJ whole genome shotgun (WGS) entry which is preliminary data.</text>
</comment>
<dbReference type="Pfam" id="PF17920">
    <property type="entry name" value="TetR_C_16"/>
    <property type="match status" value="1"/>
</dbReference>
<dbReference type="PROSITE" id="PS50977">
    <property type="entry name" value="HTH_TETR_2"/>
    <property type="match status" value="1"/>
</dbReference>
<dbReference type="SUPFAM" id="SSF48498">
    <property type="entry name" value="Tetracyclin repressor-like, C-terminal domain"/>
    <property type="match status" value="1"/>
</dbReference>
<dbReference type="Pfam" id="PF00440">
    <property type="entry name" value="TetR_N"/>
    <property type="match status" value="1"/>
</dbReference>
<dbReference type="PANTHER" id="PTHR30055">
    <property type="entry name" value="HTH-TYPE TRANSCRIPTIONAL REGULATOR RUTR"/>
    <property type="match status" value="1"/>
</dbReference>
<keyword evidence="5" id="KW-1185">Reference proteome</keyword>
<protein>
    <submittedName>
        <fullName evidence="4">TetR family transcriptional regulator</fullName>
    </submittedName>
</protein>
<dbReference type="SUPFAM" id="SSF46689">
    <property type="entry name" value="Homeodomain-like"/>
    <property type="match status" value="1"/>
</dbReference>
<organism evidence="4 5">
    <name type="scientific">Microbacterium pumilum</name>
    <dbReference type="NCBI Taxonomy" id="344165"/>
    <lineage>
        <taxon>Bacteria</taxon>
        <taxon>Bacillati</taxon>
        <taxon>Actinomycetota</taxon>
        <taxon>Actinomycetes</taxon>
        <taxon>Micrococcales</taxon>
        <taxon>Microbacteriaceae</taxon>
        <taxon>Microbacterium</taxon>
    </lineage>
</organism>
<dbReference type="InterPro" id="IPR050109">
    <property type="entry name" value="HTH-type_TetR-like_transc_reg"/>
</dbReference>